<sequence>MSDQQAKQDFNPMEFLAKESKNLKTKYQQNLENYERNTGQSHFLSSGQGQKDGEMHTESSSSTEKSK</sequence>
<name>A0AAF0FB12_9BASI</name>
<feature type="compositionally biased region" description="Polar residues" evidence="1">
    <location>
        <begin position="25"/>
        <end position="49"/>
    </location>
</feature>
<gene>
    <name evidence="2" type="ORF">MPSI1_002632</name>
</gene>
<evidence type="ECO:0000313" key="2">
    <source>
        <dbReference type="EMBL" id="WFD43967.1"/>
    </source>
</evidence>
<protein>
    <submittedName>
        <fullName evidence="2">Uncharacterized protein</fullName>
    </submittedName>
</protein>
<dbReference type="Proteomes" id="UP001214628">
    <property type="component" value="Chromosome 3"/>
</dbReference>
<proteinExistence type="predicted"/>
<feature type="region of interest" description="Disordered" evidence="1">
    <location>
        <begin position="1"/>
        <end position="67"/>
    </location>
</feature>
<organism evidence="2 3">
    <name type="scientific">Malassezia psittaci</name>
    <dbReference type="NCBI Taxonomy" id="1821823"/>
    <lineage>
        <taxon>Eukaryota</taxon>
        <taxon>Fungi</taxon>
        <taxon>Dikarya</taxon>
        <taxon>Basidiomycota</taxon>
        <taxon>Ustilaginomycotina</taxon>
        <taxon>Malasseziomycetes</taxon>
        <taxon>Malasseziales</taxon>
        <taxon>Malasseziaceae</taxon>
        <taxon>Malassezia</taxon>
    </lineage>
</organism>
<evidence type="ECO:0000256" key="1">
    <source>
        <dbReference type="SAM" id="MobiDB-lite"/>
    </source>
</evidence>
<feature type="compositionally biased region" description="Low complexity" evidence="1">
    <location>
        <begin position="58"/>
        <end position="67"/>
    </location>
</feature>
<evidence type="ECO:0000313" key="3">
    <source>
        <dbReference type="Proteomes" id="UP001214628"/>
    </source>
</evidence>
<dbReference type="EMBL" id="CP118377">
    <property type="protein sequence ID" value="WFD43967.1"/>
    <property type="molecule type" value="Genomic_DNA"/>
</dbReference>
<dbReference type="AlphaFoldDB" id="A0AAF0FB12"/>
<keyword evidence="3" id="KW-1185">Reference proteome</keyword>
<accession>A0AAF0FB12</accession>
<reference evidence="2" key="1">
    <citation type="submission" date="2023-02" db="EMBL/GenBank/DDBJ databases">
        <title>Mating type loci evolution in Malassezia.</title>
        <authorList>
            <person name="Coelho M.A."/>
        </authorList>
    </citation>
    <scope>NUCLEOTIDE SEQUENCE</scope>
    <source>
        <strain evidence="2">CBS 14136</strain>
    </source>
</reference>